<protein>
    <submittedName>
        <fullName evidence="2">Uncharacterized protein</fullName>
    </submittedName>
</protein>
<feature type="chain" id="PRO_5026781281" evidence="1">
    <location>
        <begin position="35"/>
        <end position="138"/>
    </location>
</feature>
<accession>A0A6N3CA12</accession>
<feature type="signal peptide" evidence="1">
    <location>
        <begin position="1"/>
        <end position="34"/>
    </location>
</feature>
<dbReference type="InterPro" id="IPR020208">
    <property type="entry name" value="DUF2712"/>
</dbReference>
<keyword evidence="1" id="KW-0732">Signal</keyword>
<dbReference type="EMBL" id="CACRUU010000068">
    <property type="protein sequence ID" value="VYU12835.1"/>
    <property type="molecule type" value="Genomic_DNA"/>
</dbReference>
<name>A0A6N3CA12_MEDGN</name>
<organism evidence="2">
    <name type="scientific">Mediterraneibacter gnavus</name>
    <name type="common">Ruminococcus gnavus</name>
    <dbReference type="NCBI Taxonomy" id="33038"/>
    <lineage>
        <taxon>Bacteria</taxon>
        <taxon>Bacillati</taxon>
        <taxon>Bacillota</taxon>
        <taxon>Clostridia</taxon>
        <taxon>Lachnospirales</taxon>
        <taxon>Lachnospiraceae</taxon>
        <taxon>Mediterraneibacter</taxon>
    </lineage>
</organism>
<dbReference type="AlphaFoldDB" id="A0A6N3CA12"/>
<evidence type="ECO:0000313" key="2">
    <source>
        <dbReference type="EMBL" id="VYU12835.1"/>
    </source>
</evidence>
<gene>
    <name evidence="2" type="ORF">RGLFYP36_00657</name>
</gene>
<dbReference type="RefSeq" id="WP_156734097.1">
    <property type="nucleotide sequence ID" value="NZ_CACRUU010000068.1"/>
</dbReference>
<sequence length="138" mass="15075">MYKKQFLKIGKRKLSSGVLIGLMLLGMLSGTVMAGNTTDTFYSYEASGGVWGQTEVRAKQDATSVYVFHKGNYPAYFGVYSGSTNYTVGSPFAYAPMGVATYIPNMVKENNLNECYLVIQPANTAPATLYGYWSPDSI</sequence>
<evidence type="ECO:0000256" key="1">
    <source>
        <dbReference type="SAM" id="SignalP"/>
    </source>
</evidence>
<dbReference type="Pfam" id="PF10916">
    <property type="entry name" value="DUF2712"/>
    <property type="match status" value="1"/>
</dbReference>
<proteinExistence type="predicted"/>
<reference evidence="2" key="1">
    <citation type="submission" date="2019-11" db="EMBL/GenBank/DDBJ databases">
        <authorList>
            <person name="Feng L."/>
        </authorList>
    </citation>
    <scope>NUCLEOTIDE SEQUENCE</scope>
    <source>
        <strain evidence="2">RgnavusLFYP36</strain>
    </source>
</reference>